<dbReference type="PANTHER" id="PTHR42998">
    <property type="entry name" value="TYPE I RESTRICTION ENZYME HINDVIIP M PROTEIN-RELATED"/>
    <property type="match status" value="1"/>
</dbReference>
<keyword evidence="6" id="KW-1185">Reference proteome</keyword>
<dbReference type="AlphaFoldDB" id="A0A512NNW4"/>
<dbReference type="OrthoDB" id="9806213at2"/>
<gene>
    <name evidence="5" type="ORF">RSO01_77940</name>
</gene>
<dbReference type="SUPFAM" id="SSF53335">
    <property type="entry name" value="S-adenosyl-L-methionine-dependent methyltransferases"/>
    <property type="match status" value="1"/>
</dbReference>
<dbReference type="EMBL" id="BKAJ01000173">
    <property type="protein sequence ID" value="GEP60628.1"/>
    <property type="molecule type" value="Genomic_DNA"/>
</dbReference>
<dbReference type="PANTHER" id="PTHR42998:SF1">
    <property type="entry name" value="TYPE I RESTRICTION ENZYME HINDI METHYLASE SUBUNIT"/>
    <property type="match status" value="1"/>
</dbReference>
<accession>A0A512NNW4</accession>
<keyword evidence="3" id="KW-0238">DNA-binding</keyword>
<dbReference type="Gene3D" id="3.90.220.20">
    <property type="entry name" value="DNA methylase specificity domains"/>
    <property type="match status" value="1"/>
</dbReference>
<reference evidence="5 6" key="1">
    <citation type="submission" date="2019-07" db="EMBL/GenBank/DDBJ databases">
        <title>Whole genome shotgun sequence of Reyranella soli NBRC 108950.</title>
        <authorList>
            <person name="Hosoyama A."/>
            <person name="Uohara A."/>
            <person name="Ohji S."/>
            <person name="Ichikawa N."/>
        </authorList>
    </citation>
    <scope>NUCLEOTIDE SEQUENCE [LARGE SCALE GENOMIC DNA]</scope>
    <source>
        <strain evidence="5 6">NBRC 108950</strain>
    </source>
</reference>
<evidence type="ECO:0000256" key="1">
    <source>
        <dbReference type="ARBA" id="ARBA00006594"/>
    </source>
</evidence>
<dbReference type="Proteomes" id="UP000321058">
    <property type="component" value="Unassembled WGS sequence"/>
</dbReference>
<dbReference type="PROSITE" id="PS00092">
    <property type="entry name" value="N6_MTASE"/>
    <property type="match status" value="1"/>
</dbReference>
<dbReference type="GO" id="GO:0009307">
    <property type="term" value="P:DNA restriction-modification system"/>
    <property type="evidence" value="ECO:0007669"/>
    <property type="project" value="UniProtKB-KW"/>
</dbReference>
<dbReference type="SUPFAM" id="SSF116734">
    <property type="entry name" value="DNA methylase specificity domain"/>
    <property type="match status" value="1"/>
</dbReference>
<evidence type="ECO:0000313" key="5">
    <source>
        <dbReference type="EMBL" id="GEP60628.1"/>
    </source>
</evidence>
<dbReference type="GO" id="GO:0008170">
    <property type="term" value="F:N-methyltransferase activity"/>
    <property type="evidence" value="ECO:0007669"/>
    <property type="project" value="InterPro"/>
</dbReference>
<evidence type="ECO:0000256" key="2">
    <source>
        <dbReference type="ARBA" id="ARBA00022747"/>
    </source>
</evidence>
<evidence type="ECO:0000313" key="6">
    <source>
        <dbReference type="Proteomes" id="UP000321058"/>
    </source>
</evidence>
<protein>
    <recommendedName>
        <fullName evidence="4">DNA methylase adenine-specific domain-containing protein</fullName>
    </recommendedName>
</protein>
<organism evidence="5 6">
    <name type="scientific">Reyranella soli</name>
    <dbReference type="NCBI Taxonomy" id="1230389"/>
    <lineage>
        <taxon>Bacteria</taxon>
        <taxon>Pseudomonadati</taxon>
        <taxon>Pseudomonadota</taxon>
        <taxon>Alphaproteobacteria</taxon>
        <taxon>Hyphomicrobiales</taxon>
        <taxon>Reyranellaceae</taxon>
        <taxon>Reyranella</taxon>
    </lineage>
</organism>
<keyword evidence="2" id="KW-0680">Restriction system</keyword>
<dbReference type="InterPro" id="IPR044946">
    <property type="entry name" value="Restrct_endonuc_typeI_TRD_sf"/>
</dbReference>
<evidence type="ECO:0000256" key="3">
    <source>
        <dbReference type="ARBA" id="ARBA00023125"/>
    </source>
</evidence>
<name>A0A512NNW4_9HYPH</name>
<dbReference type="InterPro" id="IPR003356">
    <property type="entry name" value="DNA_methylase_A-5"/>
</dbReference>
<dbReference type="InterPro" id="IPR029063">
    <property type="entry name" value="SAM-dependent_MTases_sf"/>
</dbReference>
<comment type="caution">
    <text evidence="5">The sequence shown here is derived from an EMBL/GenBank/DDBJ whole genome shotgun (WGS) entry which is preliminary data.</text>
</comment>
<dbReference type="Pfam" id="PF02384">
    <property type="entry name" value="N6_Mtase"/>
    <property type="match status" value="1"/>
</dbReference>
<feature type="domain" description="DNA methylase adenine-specific" evidence="4">
    <location>
        <begin position="2"/>
        <end position="162"/>
    </location>
</feature>
<dbReference type="GO" id="GO:0032259">
    <property type="term" value="P:methylation"/>
    <property type="evidence" value="ECO:0007669"/>
    <property type="project" value="InterPro"/>
</dbReference>
<proteinExistence type="inferred from homology"/>
<comment type="similarity">
    <text evidence="1">Belongs to the N(4)/N(6)-methyltransferase family.</text>
</comment>
<evidence type="ECO:0000259" key="4">
    <source>
        <dbReference type="Pfam" id="PF02384"/>
    </source>
</evidence>
<dbReference type="Gene3D" id="3.40.50.150">
    <property type="entry name" value="Vaccinia Virus protein VP39"/>
    <property type="match status" value="1"/>
</dbReference>
<dbReference type="GO" id="GO:0003677">
    <property type="term" value="F:DNA binding"/>
    <property type="evidence" value="ECO:0007669"/>
    <property type="project" value="UniProtKB-KW"/>
</dbReference>
<dbReference type="InterPro" id="IPR002052">
    <property type="entry name" value="DNA_methylase_N6_adenine_CS"/>
</dbReference>
<sequence length="499" mass="56212">MMADMKLAVPSWQRSRWQCRHRDTAFDKPRLRGRGRFQRVVGNPPFGDEVPEGDEDHLGSNSLASFAVARGRDAVASEHAILERSITFLDRGGRLGLILPDGLFNNQGEISNCPRVRRFLAENGYVEAIVSLPDYAFRKAGAQNKTSILFFRKFTQAEEQAFRTAFNTAMEHDEDESKAIATAWKSLSHRVFLAEANQVGYAPTGVTSPLNDLYRGGSGGQLADDQTGTILGEFRSFLASPATYAGSTKPDCMMIPFDVLWEAHSSHRLDPKYFLFKREEQTITPKGWIREPLKRLMRRRANHEVDPTTSPEQTVVVMTLGQNGEIRPREAGKGRNPPEWRGMYFEDSPSQWFAARAGDVVFSSIDLWKGCISVVPPAFDGALVTKEFPIYEVVDGRLDPEFLSCLLRSRYYQRAFRAITTGHSNRRRTQQEDFEELEVCFPPDQAEQARLIAGIQSARTDQRQVNALLLAKLLEFNDSIDGRGAEQLPEVDAAEQEEQ</sequence>
<dbReference type="InterPro" id="IPR052916">
    <property type="entry name" value="Type-I_RE_MTase_Subunit"/>
</dbReference>